<dbReference type="Proteomes" id="UP000729402">
    <property type="component" value="Unassembled WGS sequence"/>
</dbReference>
<gene>
    <name evidence="2" type="ORF">GUJ93_ZPchr0013g36172</name>
</gene>
<evidence type="ECO:0000313" key="3">
    <source>
        <dbReference type="Proteomes" id="UP000729402"/>
    </source>
</evidence>
<reference evidence="2" key="2">
    <citation type="submission" date="2021-02" db="EMBL/GenBank/DDBJ databases">
        <authorList>
            <person name="Kimball J.A."/>
            <person name="Haas M.W."/>
            <person name="Macchietto M."/>
            <person name="Kono T."/>
            <person name="Duquette J."/>
            <person name="Shao M."/>
        </authorList>
    </citation>
    <scope>NUCLEOTIDE SEQUENCE</scope>
    <source>
        <tissue evidence="2">Fresh leaf tissue</tissue>
    </source>
</reference>
<dbReference type="AlphaFoldDB" id="A0A8J6C326"/>
<proteinExistence type="predicted"/>
<keyword evidence="3" id="KW-1185">Reference proteome</keyword>
<protein>
    <submittedName>
        <fullName evidence="2">Uncharacterized protein</fullName>
    </submittedName>
</protein>
<evidence type="ECO:0000256" key="1">
    <source>
        <dbReference type="SAM" id="MobiDB-lite"/>
    </source>
</evidence>
<reference evidence="2" key="1">
    <citation type="journal article" date="2021" name="bioRxiv">
        <title>Whole Genome Assembly and Annotation of Northern Wild Rice, Zizania palustris L., Supports a Whole Genome Duplication in the Zizania Genus.</title>
        <authorList>
            <person name="Haas M."/>
            <person name="Kono T."/>
            <person name="Macchietto M."/>
            <person name="Millas R."/>
            <person name="McGilp L."/>
            <person name="Shao M."/>
            <person name="Duquette J."/>
            <person name="Hirsch C.N."/>
            <person name="Kimball J."/>
        </authorList>
    </citation>
    <scope>NUCLEOTIDE SEQUENCE</scope>
    <source>
        <tissue evidence="2">Fresh leaf tissue</tissue>
    </source>
</reference>
<dbReference type="EMBL" id="JAAALK010000079">
    <property type="protein sequence ID" value="KAG8100270.1"/>
    <property type="molecule type" value="Genomic_DNA"/>
</dbReference>
<name>A0A8J6C326_ZIZPA</name>
<evidence type="ECO:0000313" key="2">
    <source>
        <dbReference type="EMBL" id="KAG8100270.1"/>
    </source>
</evidence>
<organism evidence="2 3">
    <name type="scientific">Zizania palustris</name>
    <name type="common">Northern wild rice</name>
    <dbReference type="NCBI Taxonomy" id="103762"/>
    <lineage>
        <taxon>Eukaryota</taxon>
        <taxon>Viridiplantae</taxon>
        <taxon>Streptophyta</taxon>
        <taxon>Embryophyta</taxon>
        <taxon>Tracheophyta</taxon>
        <taxon>Spermatophyta</taxon>
        <taxon>Magnoliopsida</taxon>
        <taxon>Liliopsida</taxon>
        <taxon>Poales</taxon>
        <taxon>Poaceae</taxon>
        <taxon>BOP clade</taxon>
        <taxon>Oryzoideae</taxon>
        <taxon>Oryzeae</taxon>
        <taxon>Zizaniinae</taxon>
        <taxon>Zizania</taxon>
    </lineage>
</organism>
<feature type="region of interest" description="Disordered" evidence="1">
    <location>
        <begin position="1"/>
        <end position="20"/>
    </location>
</feature>
<sequence length="78" mass="8461">MPSTATSSGKDANSTGDDIGKRLDRLEELVHSLIDKVNDIKQQQRACIIVISRIEAAQGTLGSDQEQADAIEEKLQPI</sequence>
<feature type="compositionally biased region" description="Polar residues" evidence="1">
    <location>
        <begin position="1"/>
        <end position="16"/>
    </location>
</feature>
<comment type="caution">
    <text evidence="2">The sequence shown here is derived from an EMBL/GenBank/DDBJ whole genome shotgun (WGS) entry which is preliminary data.</text>
</comment>
<accession>A0A8J6C326</accession>